<evidence type="ECO:0000313" key="2">
    <source>
        <dbReference type="EMBL" id="MXP36012.1"/>
    </source>
</evidence>
<evidence type="ECO:0000313" key="4">
    <source>
        <dbReference type="Proteomes" id="UP001238601"/>
    </source>
</evidence>
<dbReference type="Proteomes" id="UP001238601">
    <property type="component" value="Unassembled WGS sequence"/>
</dbReference>
<name>A0A6I4UAR2_9SPHN</name>
<evidence type="ECO:0008006" key="5">
    <source>
        <dbReference type="Google" id="ProtNLM"/>
    </source>
</evidence>
<reference evidence="1 4" key="2">
    <citation type="submission" date="2023-07" db="EMBL/GenBank/DDBJ databases">
        <title>Genomic Encyclopedia of Type Strains, Phase IV (KMG-IV): sequencing the most valuable type-strain genomes for metagenomic binning, comparative biology and taxonomic classification.</title>
        <authorList>
            <person name="Goeker M."/>
        </authorList>
    </citation>
    <scope>NUCLEOTIDE SEQUENCE [LARGE SCALE GENOMIC DNA]</scope>
    <source>
        <strain evidence="1 4">DSM 14432</strain>
    </source>
</reference>
<gene>
    <name evidence="2" type="ORF">GRI55_09525</name>
    <name evidence="1" type="ORF">QOZ97_000483</name>
</gene>
<sequence length="259" mass="28566">MAKQTYLALDTEMVWDEHLYEAHRSIDQKSHRHAVAVKKIMAASVFEFSIDTEGRIETGTLASWTEHDWGDERAVIEQLFDFLRAHSETPVLTFGGLATDVPVLLLGSMAHGLALPPQLVDQPGRRGPRPHLDLALQLKGGGRTWSHLSQVLLRMGVPDELVSAKPGVAQPSSAAGWKSLRDHVELDCLLLALAKIAWLVAQGFDGLRFQAAAIGLVAGFIRRRPEHAMVPILADYSVELQSEIADHFEIGCRVRLMST</sequence>
<reference evidence="2 3" key="1">
    <citation type="submission" date="2019-12" db="EMBL/GenBank/DDBJ databases">
        <title>Genomic-based taxomic classification of the family Erythrobacteraceae.</title>
        <authorList>
            <person name="Xu L."/>
        </authorList>
    </citation>
    <scope>NUCLEOTIDE SEQUENCE [LARGE SCALE GENOMIC DNA]</scope>
    <source>
        <strain evidence="2 3">CGMCC 1.8703</strain>
    </source>
</reference>
<organism evidence="2 3">
    <name type="scientific">Qipengyuania citrea</name>
    <dbReference type="NCBI Taxonomy" id="225971"/>
    <lineage>
        <taxon>Bacteria</taxon>
        <taxon>Pseudomonadati</taxon>
        <taxon>Pseudomonadota</taxon>
        <taxon>Alphaproteobacteria</taxon>
        <taxon>Sphingomonadales</taxon>
        <taxon>Erythrobacteraceae</taxon>
        <taxon>Qipengyuania</taxon>
    </lineage>
</organism>
<keyword evidence="4" id="KW-1185">Reference proteome</keyword>
<dbReference type="EMBL" id="WTYG01000002">
    <property type="protein sequence ID" value="MXP36012.1"/>
    <property type="molecule type" value="Genomic_DNA"/>
</dbReference>
<dbReference type="EMBL" id="JAUSWK010000001">
    <property type="protein sequence ID" value="MDQ0564973.1"/>
    <property type="molecule type" value="Genomic_DNA"/>
</dbReference>
<protein>
    <recommendedName>
        <fullName evidence="5">3'-5' exonuclease</fullName>
    </recommendedName>
</protein>
<evidence type="ECO:0000313" key="3">
    <source>
        <dbReference type="Proteomes" id="UP000439914"/>
    </source>
</evidence>
<accession>A0A6I4UAR2</accession>
<proteinExistence type="predicted"/>
<dbReference type="Proteomes" id="UP000439914">
    <property type="component" value="Unassembled WGS sequence"/>
</dbReference>
<dbReference type="RefSeq" id="WP_160766950.1">
    <property type="nucleotide sequence ID" value="NZ_JAUSWK010000001.1"/>
</dbReference>
<evidence type="ECO:0000313" key="1">
    <source>
        <dbReference type="EMBL" id="MDQ0564973.1"/>
    </source>
</evidence>
<comment type="caution">
    <text evidence="2">The sequence shown here is derived from an EMBL/GenBank/DDBJ whole genome shotgun (WGS) entry which is preliminary data.</text>
</comment>
<dbReference type="AlphaFoldDB" id="A0A6I4UAR2"/>
<dbReference type="GeneID" id="93685325"/>